<sequence>MAGDINAFKNMLGGYKSTIAIALGDANIRTTNVTISLLNEYNTMIAKTTSDLKEHLRELDEKLQASSQGAQAINVDNLEQQRIKEERDSAQSCLDICI</sequence>
<dbReference type="STRING" id="658429.L8FNN2"/>
<dbReference type="HOGENOM" id="CLU_2334541_0_0_1"/>
<evidence type="ECO:0000313" key="3">
    <source>
        <dbReference type="EMBL" id="ELR02068.1"/>
    </source>
</evidence>
<dbReference type="VEuPathDB" id="FungiDB:GMDG_05229"/>
<evidence type="ECO:0000313" key="4">
    <source>
        <dbReference type="Proteomes" id="UP000011064"/>
    </source>
</evidence>
<protein>
    <recommendedName>
        <fullName evidence="2">Azaphilone pigments biosynthesis cluster protein L N-terminal domain-containing protein</fullName>
    </recommendedName>
</protein>
<feature type="domain" description="Azaphilone pigments biosynthesis cluster protein L N-terminal" evidence="2">
    <location>
        <begin position="1"/>
        <end position="97"/>
    </location>
</feature>
<dbReference type="Pfam" id="PF17111">
    <property type="entry name" value="PigL_N"/>
    <property type="match status" value="1"/>
</dbReference>
<name>L8FNN2_PSED2</name>
<keyword evidence="4" id="KW-1185">Reference proteome</keyword>
<feature type="coiled-coil region" evidence="1">
    <location>
        <begin position="38"/>
        <end position="65"/>
    </location>
</feature>
<organism evidence="3 4">
    <name type="scientific">Pseudogymnoascus destructans (strain ATCC MYA-4855 / 20631-21)</name>
    <name type="common">Bat white-nose syndrome fungus</name>
    <name type="synonym">Geomyces destructans</name>
    <dbReference type="NCBI Taxonomy" id="658429"/>
    <lineage>
        <taxon>Eukaryota</taxon>
        <taxon>Fungi</taxon>
        <taxon>Dikarya</taxon>
        <taxon>Ascomycota</taxon>
        <taxon>Pezizomycotina</taxon>
        <taxon>Leotiomycetes</taxon>
        <taxon>Thelebolales</taxon>
        <taxon>Thelebolaceae</taxon>
        <taxon>Pseudogymnoascus</taxon>
    </lineage>
</organism>
<keyword evidence="1" id="KW-0175">Coiled coil</keyword>
<evidence type="ECO:0000259" key="2">
    <source>
        <dbReference type="Pfam" id="PF17111"/>
    </source>
</evidence>
<evidence type="ECO:0000256" key="1">
    <source>
        <dbReference type="SAM" id="Coils"/>
    </source>
</evidence>
<accession>L8FNN2</accession>
<dbReference type="EMBL" id="GL573275">
    <property type="protein sequence ID" value="ELR02068.1"/>
    <property type="molecule type" value="Genomic_DNA"/>
</dbReference>
<gene>
    <name evidence="3" type="ORF">GMDG_05229</name>
</gene>
<dbReference type="InterPro" id="IPR031348">
    <property type="entry name" value="PigL_N"/>
</dbReference>
<proteinExistence type="predicted"/>
<dbReference type="InParanoid" id="L8FNN2"/>
<dbReference type="Proteomes" id="UP000011064">
    <property type="component" value="Unassembled WGS sequence"/>
</dbReference>
<dbReference type="OrthoDB" id="3546600at2759"/>
<dbReference type="AlphaFoldDB" id="L8FNN2"/>
<reference evidence="4" key="1">
    <citation type="submission" date="2010-09" db="EMBL/GenBank/DDBJ databases">
        <title>The genome sequence of Geomyces destructans 20631-21.</title>
        <authorList>
            <consortium name="The Broad Institute Genome Sequencing Platform"/>
            <person name="Cuomo C.A."/>
            <person name="Blehert D.S."/>
            <person name="Lorch J.M."/>
            <person name="Young S.K."/>
            <person name="Zeng Q."/>
            <person name="Gargeya S."/>
            <person name="Fitzgerald M."/>
            <person name="Haas B."/>
            <person name="Abouelleil A."/>
            <person name="Alvarado L."/>
            <person name="Arachchi H.M."/>
            <person name="Berlin A."/>
            <person name="Brown A."/>
            <person name="Chapman S.B."/>
            <person name="Chen Z."/>
            <person name="Dunbar C."/>
            <person name="Freedman E."/>
            <person name="Gearin G."/>
            <person name="Gellesch M."/>
            <person name="Goldberg J."/>
            <person name="Griggs A."/>
            <person name="Gujja S."/>
            <person name="Heiman D."/>
            <person name="Howarth C."/>
            <person name="Larson L."/>
            <person name="Lui A."/>
            <person name="MacDonald P.J.P."/>
            <person name="Montmayeur A."/>
            <person name="Murphy C."/>
            <person name="Neiman D."/>
            <person name="Pearson M."/>
            <person name="Priest M."/>
            <person name="Roberts A."/>
            <person name="Saif S."/>
            <person name="Shea T."/>
            <person name="Shenoy N."/>
            <person name="Sisk P."/>
            <person name="Stolte C."/>
            <person name="Sykes S."/>
            <person name="Wortman J."/>
            <person name="Nusbaum C."/>
            <person name="Birren B."/>
        </authorList>
    </citation>
    <scope>NUCLEOTIDE SEQUENCE [LARGE SCALE GENOMIC DNA]</scope>
    <source>
        <strain evidence="4">ATCC MYA-4855 / 20631-21</strain>
    </source>
</reference>